<dbReference type="InterPro" id="IPR036188">
    <property type="entry name" value="FAD/NAD-bd_sf"/>
</dbReference>
<evidence type="ECO:0000313" key="4">
    <source>
        <dbReference type="EMBL" id="KAK9812079.1"/>
    </source>
</evidence>
<accession>A0AAW1PR40</accession>
<comment type="similarity">
    <text evidence="2">Belongs to the lycopene cyclase family.</text>
</comment>
<dbReference type="GO" id="GO:0016860">
    <property type="term" value="F:intramolecular oxidoreductase activity"/>
    <property type="evidence" value="ECO:0007669"/>
    <property type="project" value="UniProtKB-ARBA"/>
</dbReference>
<proteinExistence type="inferred from homology"/>
<evidence type="ECO:0000256" key="2">
    <source>
        <dbReference type="ARBA" id="ARBA00006599"/>
    </source>
</evidence>
<protein>
    <recommendedName>
        <fullName evidence="6">Lycopene epsilon cyclase</fullName>
    </recommendedName>
</protein>
<comment type="caution">
    <text evidence="4">The sequence shown here is derived from an EMBL/GenBank/DDBJ whole genome shotgun (WGS) entry which is preliminary data.</text>
</comment>
<dbReference type="SUPFAM" id="SSF51905">
    <property type="entry name" value="FAD/NAD(P)-binding domain"/>
    <property type="match status" value="1"/>
</dbReference>
<dbReference type="GO" id="GO:0016117">
    <property type="term" value="P:carotenoid biosynthetic process"/>
    <property type="evidence" value="ECO:0007669"/>
    <property type="project" value="InterPro"/>
</dbReference>
<organism evidence="4 5">
    <name type="scientific">Symbiochloris irregularis</name>
    <dbReference type="NCBI Taxonomy" id="706552"/>
    <lineage>
        <taxon>Eukaryota</taxon>
        <taxon>Viridiplantae</taxon>
        <taxon>Chlorophyta</taxon>
        <taxon>core chlorophytes</taxon>
        <taxon>Trebouxiophyceae</taxon>
        <taxon>Trebouxiales</taxon>
        <taxon>Trebouxiaceae</taxon>
        <taxon>Symbiochloris</taxon>
    </lineage>
</organism>
<keyword evidence="5" id="KW-1185">Reference proteome</keyword>
<name>A0AAW1PR40_9CHLO</name>
<dbReference type="PANTHER" id="PTHR39757">
    <property type="match status" value="1"/>
</dbReference>
<dbReference type="Pfam" id="PF05834">
    <property type="entry name" value="Lycopene_cycl"/>
    <property type="match status" value="1"/>
</dbReference>
<evidence type="ECO:0008006" key="6">
    <source>
        <dbReference type="Google" id="ProtNLM"/>
    </source>
</evidence>
<feature type="compositionally biased region" description="Low complexity" evidence="3">
    <location>
        <begin position="11"/>
        <end position="22"/>
    </location>
</feature>
<gene>
    <name evidence="4" type="ORF">WJX73_003964</name>
</gene>
<feature type="compositionally biased region" description="Basic and acidic residues" evidence="3">
    <location>
        <begin position="1"/>
        <end position="10"/>
    </location>
</feature>
<dbReference type="PANTHER" id="PTHR39757:SF3">
    <property type="entry name" value="LYCOPENE EPSILON CYCLASE, CHLOROPLASTIC"/>
    <property type="match status" value="1"/>
</dbReference>
<dbReference type="AlphaFoldDB" id="A0AAW1PR40"/>
<feature type="region of interest" description="Disordered" evidence="3">
    <location>
        <begin position="1"/>
        <end position="22"/>
    </location>
</feature>
<comment type="pathway">
    <text evidence="1">Carotenoid biosynthesis.</text>
</comment>
<dbReference type="GO" id="GO:0016705">
    <property type="term" value="F:oxidoreductase activity, acting on paired donors, with incorporation or reduction of molecular oxygen"/>
    <property type="evidence" value="ECO:0007669"/>
    <property type="project" value="InterPro"/>
</dbReference>
<dbReference type="Proteomes" id="UP001465755">
    <property type="component" value="Unassembled WGS sequence"/>
</dbReference>
<dbReference type="NCBIfam" id="TIGR01790">
    <property type="entry name" value="carotene-cycl"/>
    <property type="match status" value="1"/>
</dbReference>
<dbReference type="InterPro" id="IPR010108">
    <property type="entry name" value="Lycopene_cyclase_b/e"/>
</dbReference>
<evidence type="ECO:0000256" key="1">
    <source>
        <dbReference type="ARBA" id="ARBA00004829"/>
    </source>
</evidence>
<evidence type="ECO:0000313" key="5">
    <source>
        <dbReference type="Proteomes" id="UP001465755"/>
    </source>
</evidence>
<dbReference type="Gene3D" id="3.50.50.60">
    <property type="entry name" value="FAD/NAD(P)-binding domain"/>
    <property type="match status" value="1"/>
</dbReference>
<feature type="region of interest" description="Disordered" evidence="3">
    <location>
        <begin position="39"/>
        <end position="81"/>
    </location>
</feature>
<dbReference type="EMBL" id="JALJOQ010000009">
    <property type="protein sequence ID" value="KAK9812079.1"/>
    <property type="molecule type" value="Genomic_DNA"/>
</dbReference>
<evidence type="ECO:0000256" key="3">
    <source>
        <dbReference type="SAM" id="MobiDB-lite"/>
    </source>
</evidence>
<reference evidence="4 5" key="1">
    <citation type="journal article" date="2024" name="Nat. Commun.">
        <title>Phylogenomics reveals the evolutionary origins of lichenization in chlorophyte algae.</title>
        <authorList>
            <person name="Puginier C."/>
            <person name="Libourel C."/>
            <person name="Otte J."/>
            <person name="Skaloud P."/>
            <person name="Haon M."/>
            <person name="Grisel S."/>
            <person name="Petersen M."/>
            <person name="Berrin J.G."/>
            <person name="Delaux P.M."/>
            <person name="Dal Grande F."/>
            <person name="Keller J."/>
        </authorList>
    </citation>
    <scope>NUCLEOTIDE SEQUENCE [LARGE SCALE GENOMIC DNA]</scope>
    <source>
        <strain evidence="4 5">SAG 2036</strain>
    </source>
</reference>
<sequence>MDAALFRERVASSAQASTSSAALQCLQPTARHSRTALRLSRSFSAPLKRSQTETAAASTRTREAAAPTHAPASGKKPRQEDSARILDHNQNVRDGHYEAHLVQKQARKHDTDQPSIATLLPAFNAKSKVADACIVGCGPAGLALAAELASHGISVVLVGHDRPFVNNYGVWTDEFRDLGLEHCLEASWKDALCFFGQRPEVRIPRGYSRVCRRKLRQHLLEKCAAAGVSFLAGEVRNIDTPEAGQTATLTLADGSALRSRLVTLAAGQAAGKFLQYQPGAPSVGVQTAYGIEAEVEGYPEAYDSESMLFMDFRRHHSGMWDDSAMRHEEDEHPAGGDGLWGTEAEVPSFLYAMQLPDGKVFLEETCLVAKPALPFATLKRRLHRRLNAMGIKVKRIEDEEWSYIPVGGPLPSTRQPITAFGAAANLVHPATGYSIVRSLREAPGLAKAIAGVLKAEGEGRGVQATGHAVWDALWPLEKQRQGAFHVFGMELLTLLDLTATNDFFATFFSLPKSYWQGFLASQLSSAQLVAFALLTFILAPPRIKWCLVRHFLAHPAGGYMMRTYAGLNKADSLDAESTDAKAEQAVTNPGRAS</sequence>